<sequence length="128" mass="14032">MTVIGINTTALMMLLRVSAMYSRKPMVIGGVAIAFGIEFGVNAWLLSHGIAVIHQRPIHACTMIFDGSVKGISSASAWLPLLYDTIVLILTLKRTLGPVRNKTAGKIAHVLLRDGILYYRLVTRLFIP</sequence>
<dbReference type="Proteomes" id="UP000053257">
    <property type="component" value="Unassembled WGS sequence"/>
</dbReference>
<accession>A0A0C3RTV6</accession>
<reference evidence="2 3" key="1">
    <citation type="journal article" date="2014" name="PLoS Genet.">
        <title>Analysis of the Phlebiopsis gigantea genome, transcriptome and secretome provides insight into its pioneer colonization strategies of wood.</title>
        <authorList>
            <person name="Hori C."/>
            <person name="Ishida T."/>
            <person name="Igarashi K."/>
            <person name="Samejima M."/>
            <person name="Suzuki H."/>
            <person name="Master E."/>
            <person name="Ferreira P."/>
            <person name="Ruiz-Duenas F.J."/>
            <person name="Held B."/>
            <person name="Canessa P."/>
            <person name="Larrondo L.F."/>
            <person name="Schmoll M."/>
            <person name="Druzhinina I.S."/>
            <person name="Kubicek C.P."/>
            <person name="Gaskell J.A."/>
            <person name="Kersten P."/>
            <person name="St John F."/>
            <person name="Glasner J."/>
            <person name="Sabat G."/>
            <person name="Splinter BonDurant S."/>
            <person name="Syed K."/>
            <person name="Yadav J."/>
            <person name="Mgbeahuruike A.C."/>
            <person name="Kovalchuk A."/>
            <person name="Asiegbu F.O."/>
            <person name="Lackner G."/>
            <person name="Hoffmeister D."/>
            <person name="Rencoret J."/>
            <person name="Gutierrez A."/>
            <person name="Sun H."/>
            <person name="Lindquist E."/>
            <person name="Barry K."/>
            <person name="Riley R."/>
            <person name="Grigoriev I.V."/>
            <person name="Henrissat B."/>
            <person name="Kues U."/>
            <person name="Berka R.M."/>
            <person name="Martinez A.T."/>
            <person name="Covert S.F."/>
            <person name="Blanchette R.A."/>
            <person name="Cullen D."/>
        </authorList>
    </citation>
    <scope>NUCLEOTIDE SEQUENCE [LARGE SCALE GENOMIC DNA]</scope>
    <source>
        <strain evidence="2 3">11061_1 CR5-6</strain>
    </source>
</reference>
<dbReference type="AlphaFoldDB" id="A0A0C3RTV6"/>
<keyword evidence="1" id="KW-1133">Transmembrane helix</keyword>
<protein>
    <submittedName>
        <fullName evidence="2">Uncharacterized protein</fullName>
    </submittedName>
</protein>
<keyword evidence="1" id="KW-0812">Transmembrane</keyword>
<dbReference type="HOGENOM" id="CLU_1960378_0_0_1"/>
<name>A0A0C3RTV6_PHLG1</name>
<evidence type="ECO:0000313" key="3">
    <source>
        <dbReference type="Proteomes" id="UP000053257"/>
    </source>
</evidence>
<evidence type="ECO:0000313" key="2">
    <source>
        <dbReference type="EMBL" id="KIP04246.1"/>
    </source>
</evidence>
<feature type="transmembrane region" description="Helical" evidence="1">
    <location>
        <begin position="26"/>
        <end position="46"/>
    </location>
</feature>
<dbReference type="OrthoDB" id="3354157at2759"/>
<keyword evidence="3" id="KW-1185">Reference proteome</keyword>
<evidence type="ECO:0000256" key="1">
    <source>
        <dbReference type="SAM" id="Phobius"/>
    </source>
</evidence>
<dbReference type="EMBL" id="KN840581">
    <property type="protein sequence ID" value="KIP04246.1"/>
    <property type="molecule type" value="Genomic_DNA"/>
</dbReference>
<organism evidence="2 3">
    <name type="scientific">Phlebiopsis gigantea (strain 11061_1 CR5-6)</name>
    <name type="common">White-rot fungus</name>
    <name type="synonym">Peniophora gigantea</name>
    <dbReference type="NCBI Taxonomy" id="745531"/>
    <lineage>
        <taxon>Eukaryota</taxon>
        <taxon>Fungi</taxon>
        <taxon>Dikarya</taxon>
        <taxon>Basidiomycota</taxon>
        <taxon>Agaricomycotina</taxon>
        <taxon>Agaricomycetes</taxon>
        <taxon>Polyporales</taxon>
        <taxon>Phanerochaetaceae</taxon>
        <taxon>Phlebiopsis</taxon>
    </lineage>
</organism>
<keyword evidence="1" id="KW-0472">Membrane</keyword>
<gene>
    <name evidence="2" type="ORF">PHLGIDRAFT_203488</name>
</gene>
<proteinExistence type="predicted"/>